<dbReference type="InterPro" id="IPR005467">
    <property type="entry name" value="His_kinase_dom"/>
</dbReference>
<evidence type="ECO:0000259" key="14">
    <source>
        <dbReference type="PROSITE" id="PS01124"/>
    </source>
</evidence>
<dbReference type="Pfam" id="PF02518">
    <property type="entry name" value="HATPase_c"/>
    <property type="match status" value="1"/>
</dbReference>
<evidence type="ECO:0000256" key="1">
    <source>
        <dbReference type="ARBA" id="ARBA00000085"/>
    </source>
</evidence>
<feature type="modified residue" description="4-aspartylphosphate" evidence="11">
    <location>
        <position position="1165"/>
    </location>
</feature>
<evidence type="ECO:0000256" key="11">
    <source>
        <dbReference type="PROSITE-ProRule" id="PRU00169"/>
    </source>
</evidence>
<accession>A0A931E4C6</accession>
<dbReference type="Gene3D" id="1.10.287.130">
    <property type="match status" value="1"/>
</dbReference>
<dbReference type="EC" id="2.7.13.3" evidence="2"/>
<dbReference type="Gene3D" id="2.130.10.10">
    <property type="entry name" value="YVTN repeat-like/Quinoprotein amine dehydrogenase"/>
    <property type="match status" value="2"/>
</dbReference>
<dbReference type="SUPFAM" id="SSF52172">
    <property type="entry name" value="CheY-like"/>
    <property type="match status" value="1"/>
</dbReference>
<sequence>MLLNKKTIVLLCLVLYTNLLTAQQHNIYQFAHLNFTQGLSHNQVNCVYKDKKGFVWFGTMSGLNRYDGYNIKVFRHKDEDSTSLNDDFIGGIFEGPGNKRWIQTGTGFSIYDQQTEKFDNNTGAYFKTHQLPSVGLFSIVKSGTGYWFAYADSGLFYINRQKLAAVIKTGIGLTYPNTQAITDVKADSKGNIWIAKLNGEIEQADSNGTITKRLSVLPPLAVNAYTGYKLFIDNDNELWVYSRGSVPGIFHIKPQNGSVRQYSRKSAPVALNNDIVTGVVQDNKGLLWIATDHGGVNIIDKQSGTIFTLENKLYDNTSIAQNSLNTIYKDDLGIIWLGTYKQGVSYYHETIFKFHLYRHKPSDITSLPYDDINKFVEDDKGNIWIGTNGEGLVYYNRSANTYKQYRHNAADNSSLANDVIVSLWIDHTNKLWIGTYFGGLDCFDGTSFKHFRHNDADTNSLSDDRVWDIFEDSYKNLWIGTFENGLDRYDREKNVFVHYRPGQQGSVHARYVTQIIEDKQQQLWLATAYGIDRLDRQKNEFVHYNNAGNKLSNDNVIFILSDSRGLLWAGTRDGLNVLNPVNRRFQVFRTTDGLADNTILSLLEDEAGSLWASTPNGISRIEVSGNVASGITINCKNYDELDGLQGKEFNQKAVLKTSRGELVFGGANGFNIFKPSDIKSNSSIPAIAFTNLQVFNRNIEAGGKLNKQVIINEAIPQTKTITLRYNENIFSLEFAALSYINTLKNKYAYKLEGFNADWVYTDGYSRKVTYTNLDPGEYTFRVKASNNDGVWNEEGIAVKIIVLPPFWQTPLAYVLYVLAIVAVLFFARRITIRRAKMRFALEQERKEAQRMHELDMMKIRFFTNVSHEFRTPLSLILAPVDKLIRSAADPLQKQQYQLINRNARRLLNLVNQLLDFRKMEVQELKLHATEGDIARFIRNISYSFTDIAEKKNIRFSYESEVESLQTKFDHDKIERILFNLLSNAFKFTPENGSVAVELNATKTTDNTMLEIKIKDTGIGIPPAKQQKIFERFFQNEVPGSMVNQGSGIGLAITKEFVKLHNGTITVESEEDNGACFTVTIPLQPITEAQTKNNRQELLHQATAAPRQAIPGTVKKATVLIVEDNDDFLFYLKDNLNEHYNIAEASDGKEGWQKALAIHPDIIVSDISMPVMDGIELCKKIKQDARTKHIPVVLLTALAGEEQQLRGLETGAADYMSKPFNFEILLRRIRNLLSQNESLKQTFAKQVEVKTTDIKLSSPDEKFVQDALAITEKNISNADFSVEELSRALLMSRVAVYKRLFALTGKTPIEFIRAVRLQRAAQLLEQSNMTVAEVAYETGFNNPKYFSKYFKVHYGVLPSAYVASKKAATTNAGPGRQTEHNA</sequence>
<dbReference type="SMART" id="SM00448">
    <property type="entry name" value="REC"/>
    <property type="match status" value="1"/>
</dbReference>
<dbReference type="SUPFAM" id="SSF46689">
    <property type="entry name" value="Homeodomain-like"/>
    <property type="match status" value="1"/>
</dbReference>
<evidence type="ECO:0000313" key="18">
    <source>
        <dbReference type="Proteomes" id="UP000628448"/>
    </source>
</evidence>
<dbReference type="InterPro" id="IPR004358">
    <property type="entry name" value="Sig_transdc_His_kin-like_C"/>
</dbReference>
<keyword evidence="5" id="KW-0547">Nucleotide-binding</keyword>
<dbReference type="InterPro" id="IPR015943">
    <property type="entry name" value="WD40/YVTN_repeat-like_dom_sf"/>
</dbReference>
<dbReference type="FunFam" id="3.30.565.10:FF:000037">
    <property type="entry name" value="Hybrid sensor histidine kinase/response regulator"/>
    <property type="match status" value="1"/>
</dbReference>
<dbReference type="Gene3D" id="1.10.10.60">
    <property type="entry name" value="Homeodomain-like"/>
    <property type="match status" value="1"/>
</dbReference>
<evidence type="ECO:0000256" key="2">
    <source>
        <dbReference type="ARBA" id="ARBA00012438"/>
    </source>
</evidence>
<dbReference type="Gene3D" id="3.30.565.10">
    <property type="entry name" value="Histidine kinase-like ATPase, C-terminal domain"/>
    <property type="match status" value="1"/>
</dbReference>
<evidence type="ECO:0000256" key="13">
    <source>
        <dbReference type="SAM" id="SignalP"/>
    </source>
</evidence>
<evidence type="ECO:0000256" key="10">
    <source>
        <dbReference type="ARBA" id="ARBA00023163"/>
    </source>
</evidence>
<organism evidence="17 18">
    <name type="scientific">Panacibacter microcysteis</name>
    <dbReference type="NCBI Taxonomy" id="2793269"/>
    <lineage>
        <taxon>Bacteria</taxon>
        <taxon>Pseudomonadati</taxon>
        <taxon>Bacteroidota</taxon>
        <taxon>Chitinophagia</taxon>
        <taxon>Chitinophagales</taxon>
        <taxon>Chitinophagaceae</taxon>
        <taxon>Panacibacter</taxon>
    </lineage>
</organism>
<dbReference type="InterPro" id="IPR001789">
    <property type="entry name" value="Sig_transdc_resp-reg_receiver"/>
</dbReference>
<keyword evidence="4" id="KW-0808">Transferase</keyword>
<feature type="domain" description="Histidine kinase" evidence="15">
    <location>
        <begin position="864"/>
        <end position="1084"/>
    </location>
</feature>
<keyword evidence="9" id="KW-0805">Transcription regulation</keyword>
<reference evidence="17" key="1">
    <citation type="submission" date="2020-11" db="EMBL/GenBank/DDBJ databases">
        <title>Bacterial whole genome sequence for Panacibacter sp. DH6.</title>
        <authorList>
            <person name="Le V."/>
            <person name="Ko S."/>
            <person name="Ahn C.-Y."/>
            <person name="Oh H.-M."/>
        </authorList>
    </citation>
    <scope>NUCLEOTIDE SEQUENCE</scope>
    <source>
        <strain evidence="17">DH6</strain>
    </source>
</reference>
<dbReference type="Gene3D" id="3.40.50.2300">
    <property type="match status" value="1"/>
</dbReference>
<evidence type="ECO:0000256" key="4">
    <source>
        <dbReference type="ARBA" id="ARBA00022679"/>
    </source>
</evidence>
<dbReference type="GO" id="GO:0000155">
    <property type="term" value="F:phosphorelay sensor kinase activity"/>
    <property type="evidence" value="ECO:0007669"/>
    <property type="project" value="InterPro"/>
</dbReference>
<dbReference type="FunFam" id="1.10.287.130:FF:000045">
    <property type="entry name" value="Two-component system sensor histidine kinase/response regulator"/>
    <property type="match status" value="1"/>
</dbReference>
<keyword evidence="8" id="KW-0902">Two-component regulatory system</keyword>
<dbReference type="GO" id="GO:0003700">
    <property type="term" value="F:DNA-binding transcription factor activity"/>
    <property type="evidence" value="ECO:0007669"/>
    <property type="project" value="InterPro"/>
</dbReference>
<evidence type="ECO:0000256" key="8">
    <source>
        <dbReference type="ARBA" id="ARBA00023012"/>
    </source>
</evidence>
<dbReference type="Pfam" id="PF07494">
    <property type="entry name" value="Reg_prop"/>
    <property type="match status" value="3"/>
</dbReference>
<dbReference type="CDD" id="cd00146">
    <property type="entry name" value="PKD"/>
    <property type="match status" value="1"/>
</dbReference>
<keyword evidence="12" id="KW-1133">Transmembrane helix</keyword>
<dbReference type="InterPro" id="IPR018060">
    <property type="entry name" value="HTH_AraC"/>
</dbReference>
<dbReference type="CDD" id="cd00082">
    <property type="entry name" value="HisKA"/>
    <property type="match status" value="1"/>
</dbReference>
<dbReference type="InterPro" id="IPR011006">
    <property type="entry name" value="CheY-like_superfamily"/>
</dbReference>
<keyword evidence="12" id="KW-0472">Membrane</keyword>
<dbReference type="InterPro" id="IPR036890">
    <property type="entry name" value="HATPase_C_sf"/>
</dbReference>
<dbReference type="Proteomes" id="UP000628448">
    <property type="component" value="Unassembled WGS sequence"/>
</dbReference>
<dbReference type="PROSITE" id="PS50109">
    <property type="entry name" value="HIS_KIN"/>
    <property type="match status" value="1"/>
</dbReference>
<keyword evidence="13" id="KW-0732">Signal</keyword>
<dbReference type="InterPro" id="IPR003594">
    <property type="entry name" value="HATPase_dom"/>
</dbReference>
<dbReference type="Pfam" id="PF12833">
    <property type="entry name" value="HTH_18"/>
    <property type="match status" value="1"/>
</dbReference>
<keyword evidence="3 11" id="KW-0597">Phosphoprotein</keyword>
<dbReference type="FunFam" id="2.60.40.10:FF:000791">
    <property type="entry name" value="Two-component system sensor histidine kinase/response regulator"/>
    <property type="match status" value="1"/>
</dbReference>
<evidence type="ECO:0000256" key="3">
    <source>
        <dbReference type="ARBA" id="ARBA00022553"/>
    </source>
</evidence>
<dbReference type="SMART" id="SM00388">
    <property type="entry name" value="HisKA"/>
    <property type="match status" value="1"/>
</dbReference>
<dbReference type="GO" id="GO:0043565">
    <property type="term" value="F:sequence-specific DNA binding"/>
    <property type="evidence" value="ECO:0007669"/>
    <property type="project" value="InterPro"/>
</dbReference>
<feature type="signal peptide" evidence="13">
    <location>
        <begin position="1"/>
        <end position="22"/>
    </location>
</feature>
<evidence type="ECO:0000256" key="12">
    <source>
        <dbReference type="SAM" id="Phobius"/>
    </source>
</evidence>
<dbReference type="Pfam" id="PF00512">
    <property type="entry name" value="HisKA"/>
    <property type="match status" value="1"/>
</dbReference>
<dbReference type="EMBL" id="JADWYR010000001">
    <property type="protein sequence ID" value="MBG9375917.1"/>
    <property type="molecule type" value="Genomic_DNA"/>
</dbReference>
<protein>
    <recommendedName>
        <fullName evidence="2">histidine kinase</fullName>
        <ecNumber evidence="2">2.7.13.3</ecNumber>
    </recommendedName>
</protein>
<evidence type="ECO:0000256" key="6">
    <source>
        <dbReference type="ARBA" id="ARBA00022777"/>
    </source>
</evidence>
<dbReference type="PRINTS" id="PR00344">
    <property type="entry name" value="BCTRLSENSOR"/>
</dbReference>
<dbReference type="CDD" id="cd16922">
    <property type="entry name" value="HATPase_EvgS-ArcB-TorS-like"/>
    <property type="match status" value="1"/>
</dbReference>
<dbReference type="SMART" id="SM00387">
    <property type="entry name" value="HATPase_c"/>
    <property type="match status" value="1"/>
</dbReference>
<evidence type="ECO:0000256" key="5">
    <source>
        <dbReference type="ARBA" id="ARBA00022741"/>
    </source>
</evidence>
<feature type="chain" id="PRO_5036697595" description="histidine kinase" evidence="13">
    <location>
        <begin position="23"/>
        <end position="1381"/>
    </location>
</feature>
<keyword evidence="7" id="KW-0067">ATP-binding</keyword>
<evidence type="ECO:0000256" key="9">
    <source>
        <dbReference type="ARBA" id="ARBA00023015"/>
    </source>
</evidence>
<feature type="domain" description="Response regulatory" evidence="16">
    <location>
        <begin position="1117"/>
        <end position="1232"/>
    </location>
</feature>
<evidence type="ECO:0000259" key="15">
    <source>
        <dbReference type="PROSITE" id="PS50109"/>
    </source>
</evidence>
<dbReference type="CDD" id="cd17574">
    <property type="entry name" value="REC_OmpR"/>
    <property type="match status" value="1"/>
</dbReference>
<feature type="domain" description="HTH araC/xylS-type" evidence="14">
    <location>
        <begin position="1264"/>
        <end position="1363"/>
    </location>
</feature>
<feature type="transmembrane region" description="Helical" evidence="12">
    <location>
        <begin position="806"/>
        <end position="827"/>
    </location>
</feature>
<dbReference type="InterPro" id="IPR009057">
    <property type="entry name" value="Homeodomain-like_sf"/>
</dbReference>
<dbReference type="RefSeq" id="WP_196989942.1">
    <property type="nucleotide sequence ID" value="NZ_JADWYR010000001.1"/>
</dbReference>
<dbReference type="GO" id="GO:0005524">
    <property type="term" value="F:ATP binding"/>
    <property type="evidence" value="ECO:0007669"/>
    <property type="project" value="UniProtKB-KW"/>
</dbReference>
<keyword evidence="18" id="KW-1185">Reference proteome</keyword>
<evidence type="ECO:0000313" key="17">
    <source>
        <dbReference type="EMBL" id="MBG9375917.1"/>
    </source>
</evidence>
<dbReference type="SUPFAM" id="SSF47384">
    <property type="entry name" value="Homodimeric domain of signal transducing histidine kinase"/>
    <property type="match status" value="1"/>
</dbReference>
<comment type="caution">
    <text evidence="17">The sequence shown here is derived from an EMBL/GenBank/DDBJ whole genome shotgun (WGS) entry which is preliminary data.</text>
</comment>
<dbReference type="Pfam" id="PF07495">
    <property type="entry name" value="Y_Y_Y"/>
    <property type="match status" value="1"/>
</dbReference>
<dbReference type="InterPro" id="IPR011123">
    <property type="entry name" value="Y_Y_Y"/>
</dbReference>
<dbReference type="InterPro" id="IPR003661">
    <property type="entry name" value="HisK_dim/P_dom"/>
</dbReference>
<dbReference type="SMART" id="SM00342">
    <property type="entry name" value="HTH_ARAC"/>
    <property type="match status" value="1"/>
</dbReference>
<keyword evidence="10" id="KW-0804">Transcription</keyword>
<comment type="catalytic activity">
    <reaction evidence="1">
        <text>ATP + protein L-histidine = ADP + protein N-phospho-L-histidine.</text>
        <dbReference type="EC" id="2.7.13.3"/>
    </reaction>
</comment>
<dbReference type="Pfam" id="PF00072">
    <property type="entry name" value="Response_reg"/>
    <property type="match status" value="1"/>
</dbReference>
<gene>
    <name evidence="17" type="ORF">I5907_06705</name>
</gene>
<keyword evidence="12" id="KW-0812">Transmembrane</keyword>
<dbReference type="PROSITE" id="PS50110">
    <property type="entry name" value="RESPONSE_REGULATORY"/>
    <property type="match status" value="1"/>
</dbReference>
<dbReference type="PANTHER" id="PTHR43547:SF2">
    <property type="entry name" value="HYBRID SIGNAL TRANSDUCTION HISTIDINE KINASE C"/>
    <property type="match status" value="1"/>
</dbReference>
<name>A0A931E4C6_9BACT</name>
<proteinExistence type="predicted"/>
<dbReference type="InterPro" id="IPR013783">
    <property type="entry name" value="Ig-like_fold"/>
</dbReference>
<dbReference type="Gene3D" id="2.60.40.10">
    <property type="entry name" value="Immunoglobulins"/>
    <property type="match status" value="1"/>
</dbReference>
<dbReference type="PANTHER" id="PTHR43547">
    <property type="entry name" value="TWO-COMPONENT HISTIDINE KINASE"/>
    <property type="match status" value="1"/>
</dbReference>
<dbReference type="InterPro" id="IPR011110">
    <property type="entry name" value="Reg_prop"/>
</dbReference>
<evidence type="ECO:0000256" key="7">
    <source>
        <dbReference type="ARBA" id="ARBA00022840"/>
    </source>
</evidence>
<dbReference type="SUPFAM" id="SSF63829">
    <property type="entry name" value="Calcium-dependent phosphotriesterase"/>
    <property type="match status" value="3"/>
</dbReference>
<dbReference type="PROSITE" id="PS01124">
    <property type="entry name" value="HTH_ARAC_FAMILY_2"/>
    <property type="match status" value="1"/>
</dbReference>
<keyword evidence="6" id="KW-0418">Kinase</keyword>
<evidence type="ECO:0000259" key="16">
    <source>
        <dbReference type="PROSITE" id="PS50110"/>
    </source>
</evidence>
<dbReference type="SUPFAM" id="SSF55874">
    <property type="entry name" value="ATPase domain of HSP90 chaperone/DNA topoisomerase II/histidine kinase"/>
    <property type="match status" value="1"/>
</dbReference>
<dbReference type="InterPro" id="IPR036097">
    <property type="entry name" value="HisK_dim/P_sf"/>
</dbReference>